<dbReference type="EMBL" id="CP026261">
    <property type="protein sequence ID" value="AWP19193.1"/>
    <property type="molecule type" value="Genomic_DNA"/>
</dbReference>
<dbReference type="AlphaFoldDB" id="A0A2U9CSS3"/>
<protein>
    <submittedName>
        <fullName evidence="1">Uncharacterized protein</fullName>
    </submittedName>
</protein>
<sequence>MATGAQWKVRMTRGDVAGGQRFNCLMFVKAFIITLFESWQRPNSSRQRSVSRILAERKEEKMFIGANEPHSVRQLTKNNNKRLPKTGLNTECDTSYYAGSTMCGANKRRLLCGRSFEDTSDQDGNTLRASCGCELPIEMAREFGSRT</sequence>
<evidence type="ECO:0000313" key="2">
    <source>
        <dbReference type="Proteomes" id="UP000246464"/>
    </source>
</evidence>
<gene>
    <name evidence="1" type="ORF">SMAX5B_008668</name>
</gene>
<reference evidence="1 2" key="1">
    <citation type="submission" date="2017-12" db="EMBL/GenBank/DDBJ databases">
        <title>Integrating genomic resources of turbot (Scophthalmus maximus) in depth evaluation of genetic and physical mapping variation across individuals.</title>
        <authorList>
            <person name="Martinez P."/>
        </authorList>
    </citation>
    <scope>NUCLEOTIDE SEQUENCE [LARGE SCALE GENOMIC DNA]</scope>
</reference>
<evidence type="ECO:0000313" key="1">
    <source>
        <dbReference type="EMBL" id="AWP19193.1"/>
    </source>
</evidence>
<organism evidence="1 2">
    <name type="scientific">Scophthalmus maximus</name>
    <name type="common">Turbot</name>
    <name type="synonym">Psetta maxima</name>
    <dbReference type="NCBI Taxonomy" id="52904"/>
    <lineage>
        <taxon>Eukaryota</taxon>
        <taxon>Metazoa</taxon>
        <taxon>Chordata</taxon>
        <taxon>Craniata</taxon>
        <taxon>Vertebrata</taxon>
        <taxon>Euteleostomi</taxon>
        <taxon>Actinopterygii</taxon>
        <taxon>Neopterygii</taxon>
        <taxon>Teleostei</taxon>
        <taxon>Neoteleostei</taxon>
        <taxon>Acanthomorphata</taxon>
        <taxon>Carangaria</taxon>
        <taxon>Pleuronectiformes</taxon>
        <taxon>Pleuronectoidei</taxon>
        <taxon>Scophthalmidae</taxon>
        <taxon>Scophthalmus</taxon>
    </lineage>
</organism>
<proteinExistence type="predicted"/>
<name>A0A2U9CSS3_SCOMX</name>
<accession>A0A2U9CSS3</accession>
<keyword evidence="2" id="KW-1185">Reference proteome</keyword>
<dbReference type="Proteomes" id="UP000246464">
    <property type="component" value="Chromosome 19"/>
</dbReference>